<protein>
    <submittedName>
        <fullName evidence="1">Uncharacterized protein</fullName>
    </submittedName>
</protein>
<dbReference type="EMBL" id="JAIWYP010000001">
    <property type="protein sequence ID" value="KAH3890455.1"/>
    <property type="molecule type" value="Genomic_DNA"/>
</dbReference>
<proteinExistence type="predicted"/>
<sequence length="86" mass="9373">MSYSCISDSRLHDVELYVGFSEGGFQSLEGFHPGQVGASYTFELATPVYGQWVRITRRPSNEPLTLCEVEVEGVPYSAANGKLGIA</sequence>
<reference evidence="1" key="1">
    <citation type="journal article" date="2019" name="bioRxiv">
        <title>The Genome of the Zebra Mussel, Dreissena polymorpha: A Resource for Invasive Species Research.</title>
        <authorList>
            <person name="McCartney M.A."/>
            <person name="Auch B."/>
            <person name="Kono T."/>
            <person name="Mallez S."/>
            <person name="Zhang Y."/>
            <person name="Obille A."/>
            <person name="Becker A."/>
            <person name="Abrahante J.E."/>
            <person name="Garbe J."/>
            <person name="Badalamenti J.P."/>
            <person name="Herman A."/>
            <person name="Mangelson H."/>
            <person name="Liachko I."/>
            <person name="Sullivan S."/>
            <person name="Sone E.D."/>
            <person name="Koren S."/>
            <person name="Silverstein K.A.T."/>
            <person name="Beckman K.B."/>
            <person name="Gohl D.M."/>
        </authorList>
    </citation>
    <scope>NUCLEOTIDE SEQUENCE</scope>
    <source>
        <strain evidence="1">Duluth1</strain>
        <tissue evidence="1">Whole animal</tissue>
    </source>
</reference>
<dbReference type="AlphaFoldDB" id="A0A9D4N9W0"/>
<gene>
    <name evidence="1" type="ORF">DPMN_014536</name>
</gene>
<keyword evidence="2" id="KW-1185">Reference proteome</keyword>
<dbReference type="Proteomes" id="UP000828390">
    <property type="component" value="Unassembled WGS sequence"/>
</dbReference>
<organism evidence="1 2">
    <name type="scientific">Dreissena polymorpha</name>
    <name type="common">Zebra mussel</name>
    <name type="synonym">Mytilus polymorpha</name>
    <dbReference type="NCBI Taxonomy" id="45954"/>
    <lineage>
        <taxon>Eukaryota</taxon>
        <taxon>Metazoa</taxon>
        <taxon>Spiralia</taxon>
        <taxon>Lophotrochozoa</taxon>
        <taxon>Mollusca</taxon>
        <taxon>Bivalvia</taxon>
        <taxon>Autobranchia</taxon>
        <taxon>Heteroconchia</taxon>
        <taxon>Euheterodonta</taxon>
        <taxon>Imparidentia</taxon>
        <taxon>Neoheterodontei</taxon>
        <taxon>Myida</taxon>
        <taxon>Dreissenoidea</taxon>
        <taxon>Dreissenidae</taxon>
        <taxon>Dreissena</taxon>
    </lineage>
</organism>
<evidence type="ECO:0000313" key="2">
    <source>
        <dbReference type="Proteomes" id="UP000828390"/>
    </source>
</evidence>
<dbReference type="Gene3D" id="2.60.120.260">
    <property type="entry name" value="Galactose-binding domain-like"/>
    <property type="match status" value="1"/>
</dbReference>
<evidence type="ECO:0000313" key="1">
    <source>
        <dbReference type="EMBL" id="KAH3890455.1"/>
    </source>
</evidence>
<reference evidence="1" key="2">
    <citation type="submission" date="2020-11" db="EMBL/GenBank/DDBJ databases">
        <authorList>
            <person name="McCartney M.A."/>
            <person name="Auch B."/>
            <person name="Kono T."/>
            <person name="Mallez S."/>
            <person name="Becker A."/>
            <person name="Gohl D.M."/>
            <person name="Silverstein K.A.T."/>
            <person name="Koren S."/>
            <person name="Bechman K.B."/>
            <person name="Herman A."/>
            <person name="Abrahante J.E."/>
            <person name="Garbe J."/>
        </authorList>
    </citation>
    <scope>NUCLEOTIDE SEQUENCE</scope>
    <source>
        <strain evidence="1">Duluth1</strain>
        <tissue evidence="1">Whole animal</tissue>
    </source>
</reference>
<dbReference type="SUPFAM" id="SSF49785">
    <property type="entry name" value="Galactose-binding domain-like"/>
    <property type="match status" value="1"/>
</dbReference>
<accession>A0A9D4N9W0</accession>
<name>A0A9D4N9W0_DREPO</name>
<comment type="caution">
    <text evidence="1">The sequence shown here is derived from an EMBL/GenBank/DDBJ whole genome shotgun (WGS) entry which is preliminary data.</text>
</comment>
<dbReference type="InterPro" id="IPR008979">
    <property type="entry name" value="Galactose-bd-like_sf"/>
</dbReference>